<feature type="domain" description="SnoaL-like" evidence="1">
    <location>
        <begin position="8"/>
        <end position="119"/>
    </location>
</feature>
<proteinExistence type="predicted"/>
<protein>
    <submittedName>
        <fullName evidence="2">Nuclear transport factor 2 family protein</fullName>
    </submittedName>
</protein>
<gene>
    <name evidence="2" type="ORF">FOA19_08895</name>
</gene>
<accession>A0A5B6TN18</accession>
<dbReference type="Gene3D" id="3.10.450.50">
    <property type="match status" value="1"/>
</dbReference>
<dbReference type="AlphaFoldDB" id="A0A5B6TN18"/>
<evidence type="ECO:0000259" key="1">
    <source>
        <dbReference type="Pfam" id="PF12680"/>
    </source>
</evidence>
<dbReference type="OrthoDB" id="582835at2"/>
<dbReference type="Proteomes" id="UP000324133">
    <property type="component" value="Unassembled WGS sequence"/>
</dbReference>
<dbReference type="SUPFAM" id="SSF54427">
    <property type="entry name" value="NTF2-like"/>
    <property type="match status" value="1"/>
</dbReference>
<evidence type="ECO:0000313" key="2">
    <source>
        <dbReference type="EMBL" id="KAA3440745.1"/>
    </source>
</evidence>
<name>A0A5B6TN18_9BACT</name>
<keyword evidence="3" id="KW-1185">Reference proteome</keyword>
<dbReference type="Pfam" id="PF12680">
    <property type="entry name" value="SnoaL_2"/>
    <property type="match status" value="1"/>
</dbReference>
<sequence>MTDREEIIRNYTDSYNHFNVEGMVRDFDEAVVFENIANGETNLSLTGLQAFKAQAEQAKNYFSSRKQTITSLNHQGNQTEVNIAYSAILATDLPNGMKKGDELTLQGKSVFTFSGDKIIKLADIS</sequence>
<dbReference type="InterPro" id="IPR032710">
    <property type="entry name" value="NTF2-like_dom_sf"/>
</dbReference>
<dbReference type="EMBL" id="VKKY01000001">
    <property type="protein sequence ID" value="KAA3440745.1"/>
    <property type="molecule type" value="Genomic_DNA"/>
</dbReference>
<organism evidence="2 3">
    <name type="scientific">Rufibacter hautae</name>
    <dbReference type="NCBI Taxonomy" id="2595005"/>
    <lineage>
        <taxon>Bacteria</taxon>
        <taxon>Pseudomonadati</taxon>
        <taxon>Bacteroidota</taxon>
        <taxon>Cytophagia</taxon>
        <taxon>Cytophagales</taxon>
        <taxon>Hymenobacteraceae</taxon>
        <taxon>Rufibacter</taxon>
    </lineage>
</organism>
<comment type="caution">
    <text evidence="2">The sequence shown here is derived from an EMBL/GenBank/DDBJ whole genome shotgun (WGS) entry which is preliminary data.</text>
</comment>
<evidence type="ECO:0000313" key="3">
    <source>
        <dbReference type="Proteomes" id="UP000324133"/>
    </source>
</evidence>
<dbReference type="RefSeq" id="WP_149090375.1">
    <property type="nucleotide sequence ID" value="NZ_VKKY01000001.1"/>
</dbReference>
<reference evidence="2 3" key="1">
    <citation type="submission" date="2019-07" db="EMBL/GenBank/DDBJ databases">
        <title>Rufibacter sp. nov., isolated from lake sediment.</title>
        <authorList>
            <person name="Qu J.-H."/>
        </authorList>
    </citation>
    <scope>NUCLEOTIDE SEQUENCE [LARGE SCALE GENOMIC DNA]</scope>
    <source>
        <strain evidence="2 3">NBS58-1</strain>
    </source>
</reference>
<dbReference type="InterPro" id="IPR037401">
    <property type="entry name" value="SnoaL-like"/>
</dbReference>